<dbReference type="Proteomes" id="UP001202831">
    <property type="component" value="Unassembled WGS sequence"/>
</dbReference>
<feature type="transmembrane region" description="Helical" evidence="8">
    <location>
        <begin position="91"/>
        <end position="115"/>
    </location>
</feature>
<dbReference type="EMBL" id="JAKIKT010000002">
    <property type="protein sequence ID" value="MCL2913510.1"/>
    <property type="molecule type" value="Genomic_DNA"/>
</dbReference>
<dbReference type="PROSITE" id="PS50928">
    <property type="entry name" value="ABC_TM1"/>
    <property type="match status" value="1"/>
</dbReference>
<proteinExistence type="inferred from homology"/>
<dbReference type="PANTHER" id="PTHR42929">
    <property type="entry name" value="INNER MEMBRANE ABC TRANSPORTER PERMEASE PROTEIN YDCU-RELATED-RELATED"/>
    <property type="match status" value="1"/>
</dbReference>
<evidence type="ECO:0000256" key="8">
    <source>
        <dbReference type="RuleBase" id="RU363032"/>
    </source>
</evidence>
<keyword evidence="4" id="KW-1003">Cell membrane</keyword>
<evidence type="ECO:0000256" key="7">
    <source>
        <dbReference type="ARBA" id="ARBA00023136"/>
    </source>
</evidence>
<comment type="subcellular location">
    <subcellularLocation>
        <location evidence="1 8">Cell membrane</location>
        <topology evidence="1 8">Multi-pass membrane protein</topology>
    </subcellularLocation>
</comment>
<sequence>MTALKRWFSRKGGISLAWFNGRTLIIGFPFLWLLLFFSLPFAIVLKISFSTAAMAIPPYEPTFSYGDELLQVFINLGNYILLADDPLYYSAYLSSLKTAAIATAGCLLIGYPMAYAIAKAPKRHQPLLLMLVMLPSWTSFLIRIYAWMGLLSNNGVINSVLLWAGVINEPLHILNTNLAVYIGIVYAYLPFMILPLYSTLSKLDGSLLEAAADLGARKWQAFWQVTLPLSKGGVIAGCMLVFIPAVGEFVIPELLGGPDSLMIGKVLWQEFFNNRDWPVASALAIVMLVLLFIPIMLFNRSQSRALEKN</sequence>
<evidence type="ECO:0000259" key="9">
    <source>
        <dbReference type="PROSITE" id="PS50928"/>
    </source>
</evidence>
<evidence type="ECO:0000256" key="4">
    <source>
        <dbReference type="ARBA" id="ARBA00022475"/>
    </source>
</evidence>
<dbReference type="Gene3D" id="1.10.3720.10">
    <property type="entry name" value="MetI-like"/>
    <property type="match status" value="1"/>
</dbReference>
<reference evidence="10 11" key="1">
    <citation type="submission" date="2022-01" db="EMBL/GenBank/DDBJ databases">
        <title>Whole genome-based taxonomy of the Shewanellaceae.</title>
        <authorList>
            <person name="Martin-Rodriguez A.J."/>
        </authorList>
    </citation>
    <scope>NUCLEOTIDE SEQUENCE [LARGE SCALE GENOMIC DNA]</scope>
    <source>
        <strain evidence="10 11">DSM 21332</strain>
    </source>
</reference>
<evidence type="ECO:0000256" key="2">
    <source>
        <dbReference type="ARBA" id="ARBA00007069"/>
    </source>
</evidence>
<comment type="similarity">
    <text evidence="2">Belongs to the binding-protein-dependent transport system permease family. CysTW subfamily.</text>
</comment>
<gene>
    <name evidence="10" type="ORF">L2725_06870</name>
</gene>
<dbReference type="CDD" id="cd06261">
    <property type="entry name" value="TM_PBP2"/>
    <property type="match status" value="1"/>
</dbReference>
<name>A0ABT0N5V6_9GAMM</name>
<evidence type="ECO:0000313" key="10">
    <source>
        <dbReference type="EMBL" id="MCL2913510.1"/>
    </source>
</evidence>
<evidence type="ECO:0000313" key="11">
    <source>
        <dbReference type="Proteomes" id="UP001202831"/>
    </source>
</evidence>
<feature type="transmembrane region" description="Helical" evidence="8">
    <location>
        <begin position="127"/>
        <end position="148"/>
    </location>
</feature>
<evidence type="ECO:0000256" key="3">
    <source>
        <dbReference type="ARBA" id="ARBA00022448"/>
    </source>
</evidence>
<keyword evidence="7 8" id="KW-0472">Membrane</keyword>
<accession>A0ABT0N5V6</accession>
<dbReference type="InterPro" id="IPR000515">
    <property type="entry name" value="MetI-like"/>
</dbReference>
<protein>
    <submittedName>
        <fullName evidence="10">ABC transporter permease subunit</fullName>
    </submittedName>
</protein>
<evidence type="ECO:0000256" key="5">
    <source>
        <dbReference type="ARBA" id="ARBA00022692"/>
    </source>
</evidence>
<dbReference type="InterPro" id="IPR035906">
    <property type="entry name" value="MetI-like_sf"/>
</dbReference>
<evidence type="ECO:0000256" key="6">
    <source>
        <dbReference type="ARBA" id="ARBA00022989"/>
    </source>
</evidence>
<keyword evidence="6 8" id="KW-1133">Transmembrane helix</keyword>
<keyword evidence="3 8" id="KW-0813">Transport</keyword>
<organism evidence="10 11">
    <name type="scientific">Shewanella corallii</name>
    <dbReference type="NCBI Taxonomy" id="560080"/>
    <lineage>
        <taxon>Bacteria</taxon>
        <taxon>Pseudomonadati</taxon>
        <taxon>Pseudomonadota</taxon>
        <taxon>Gammaproteobacteria</taxon>
        <taxon>Alteromonadales</taxon>
        <taxon>Shewanellaceae</taxon>
        <taxon>Shewanella</taxon>
    </lineage>
</organism>
<feature type="transmembrane region" description="Helical" evidence="8">
    <location>
        <begin position="221"/>
        <end position="246"/>
    </location>
</feature>
<dbReference type="PANTHER" id="PTHR42929:SF3">
    <property type="entry name" value="PUTRESCINE TRANSPORT SYSTEM PERMEASE PROTEIN POTH"/>
    <property type="match status" value="1"/>
</dbReference>
<dbReference type="RefSeq" id="WP_249248259.1">
    <property type="nucleotide sequence ID" value="NZ_JAKIKT010000002.1"/>
</dbReference>
<feature type="transmembrane region" description="Helical" evidence="8">
    <location>
        <begin position="277"/>
        <end position="298"/>
    </location>
</feature>
<feature type="transmembrane region" description="Helical" evidence="8">
    <location>
        <begin position="178"/>
        <end position="200"/>
    </location>
</feature>
<feature type="transmembrane region" description="Helical" evidence="8">
    <location>
        <begin position="21"/>
        <end position="45"/>
    </location>
</feature>
<keyword evidence="5 8" id="KW-0812">Transmembrane</keyword>
<dbReference type="SUPFAM" id="SSF161098">
    <property type="entry name" value="MetI-like"/>
    <property type="match status" value="1"/>
</dbReference>
<comment type="caution">
    <text evidence="10">The sequence shown here is derived from an EMBL/GenBank/DDBJ whole genome shotgun (WGS) entry which is preliminary data.</text>
</comment>
<dbReference type="Pfam" id="PF00528">
    <property type="entry name" value="BPD_transp_1"/>
    <property type="match status" value="1"/>
</dbReference>
<keyword evidence="11" id="KW-1185">Reference proteome</keyword>
<evidence type="ECO:0000256" key="1">
    <source>
        <dbReference type="ARBA" id="ARBA00004651"/>
    </source>
</evidence>
<feature type="domain" description="ABC transmembrane type-1" evidence="9">
    <location>
        <begin position="92"/>
        <end position="298"/>
    </location>
</feature>